<sequence length="195" mass="21257">MIYEFDESGRTQGYGQPAQLGATSQGVRRYYTYFDGNSYIALPAASYSAGQQLVISFNTNRIVNGPYKRFLGASDYSVSVDTGNNGRVFKLAGVTAEFDGVPVVSGVTALPEDNQWHELVVRLSASFHGVLELGGLSVSAGKRVNAYFRECQIVGVAKYRMDTNAYPSLVFEDSLGNNDAQGYNFQPSSFVQELP</sequence>
<protein>
    <recommendedName>
        <fullName evidence="3">DUF2163 domain-containing protein</fullName>
    </recommendedName>
</protein>
<evidence type="ECO:0000313" key="2">
    <source>
        <dbReference type="Proteomes" id="UP001156690"/>
    </source>
</evidence>
<organism evidence="1 2">
    <name type="scientific">Vibrio penaeicida</name>
    <dbReference type="NCBI Taxonomy" id="104609"/>
    <lineage>
        <taxon>Bacteria</taxon>
        <taxon>Pseudomonadati</taxon>
        <taxon>Pseudomonadota</taxon>
        <taxon>Gammaproteobacteria</taxon>
        <taxon>Vibrionales</taxon>
        <taxon>Vibrionaceae</taxon>
        <taxon>Vibrio</taxon>
    </lineage>
</organism>
<gene>
    <name evidence="1" type="ORF">GCM10007932_26270</name>
</gene>
<dbReference type="RefSeq" id="WP_126608026.1">
    <property type="nucleotide sequence ID" value="NZ_AP025144.1"/>
</dbReference>
<comment type="caution">
    <text evidence="1">The sequence shown here is derived from an EMBL/GenBank/DDBJ whole genome shotgun (WGS) entry which is preliminary data.</text>
</comment>
<dbReference type="EMBL" id="BSNX01000030">
    <property type="protein sequence ID" value="GLQ73267.1"/>
    <property type="molecule type" value="Genomic_DNA"/>
</dbReference>
<reference evidence="2" key="1">
    <citation type="journal article" date="2019" name="Int. J. Syst. Evol. Microbiol.">
        <title>The Global Catalogue of Microorganisms (GCM) 10K type strain sequencing project: providing services to taxonomists for standard genome sequencing and annotation.</title>
        <authorList>
            <consortium name="The Broad Institute Genomics Platform"/>
            <consortium name="The Broad Institute Genome Sequencing Center for Infectious Disease"/>
            <person name="Wu L."/>
            <person name="Ma J."/>
        </authorList>
    </citation>
    <scope>NUCLEOTIDE SEQUENCE [LARGE SCALE GENOMIC DNA]</scope>
    <source>
        <strain evidence="2">NBRC 15640</strain>
    </source>
</reference>
<name>A0AAV5NRN3_9VIBR</name>
<accession>A0AAV5NRN3</accession>
<dbReference type="Proteomes" id="UP001156690">
    <property type="component" value="Unassembled WGS sequence"/>
</dbReference>
<evidence type="ECO:0008006" key="3">
    <source>
        <dbReference type="Google" id="ProtNLM"/>
    </source>
</evidence>
<dbReference type="AlphaFoldDB" id="A0AAV5NRN3"/>
<keyword evidence="2" id="KW-1185">Reference proteome</keyword>
<evidence type="ECO:0000313" key="1">
    <source>
        <dbReference type="EMBL" id="GLQ73267.1"/>
    </source>
</evidence>
<proteinExistence type="predicted"/>